<reference evidence="2 3" key="1">
    <citation type="journal article" date="2019" name="Int. J. Syst. Evol. Microbiol.">
        <title>The Global Catalogue of Microorganisms (GCM) 10K type strain sequencing project: providing services to taxonomists for standard genome sequencing and annotation.</title>
        <authorList>
            <consortium name="The Broad Institute Genomics Platform"/>
            <consortium name="The Broad Institute Genome Sequencing Center for Infectious Disease"/>
            <person name="Wu L."/>
            <person name="Ma J."/>
        </authorList>
    </citation>
    <scope>NUCLEOTIDE SEQUENCE [LARGE SCALE GENOMIC DNA]</scope>
    <source>
        <strain evidence="2 3">GX26</strain>
    </source>
</reference>
<dbReference type="EMBL" id="JBHSXN010000003">
    <property type="protein sequence ID" value="MFC6954504.1"/>
    <property type="molecule type" value="Genomic_DNA"/>
</dbReference>
<evidence type="ECO:0000313" key="2">
    <source>
        <dbReference type="EMBL" id="MFC6954504.1"/>
    </source>
</evidence>
<name>A0ABD5VM03_9EURY</name>
<feature type="region of interest" description="Disordered" evidence="1">
    <location>
        <begin position="55"/>
        <end position="74"/>
    </location>
</feature>
<proteinExistence type="predicted"/>
<evidence type="ECO:0000256" key="1">
    <source>
        <dbReference type="SAM" id="MobiDB-lite"/>
    </source>
</evidence>
<gene>
    <name evidence="2" type="ORF">ACFQGB_16690</name>
</gene>
<accession>A0ABD5VM03</accession>
<organism evidence="2 3">
    <name type="scientific">Halorubellus litoreus</name>
    <dbReference type="NCBI Taxonomy" id="755308"/>
    <lineage>
        <taxon>Archaea</taxon>
        <taxon>Methanobacteriati</taxon>
        <taxon>Methanobacteriota</taxon>
        <taxon>Stenosarchaea group</taxon>
        <taxon>Halobacteria</taxon>
        <taxon>Halobacteriales</taxon>
        <taxon>Halorubellaceae</taxon>
        <taxon>Halorubellus</taxon>
    </lineage>
</organism>
<dbReference type="RefSeq" id="WP_336351451.1">
    <property type="nucleotide sequence ID" value="NZ_JAZAQL010000003.1"/>
</dbReference>
<dbReference type="AlphaFoldDB" id="A0ABD5VM03"/>
<evidence type="ECO:0000313" key="3">
    <source>
        <dbReference type="Proteomes" id="UP001596395"/>
    </source>
</evidence>
<dbReference type="Proteomes" id="UP001596395">
    <property type="component" value="Unassembled WGS sequence"/>
</dbReference>
<keyword evidence="3" id="KW-1185">Reference proteome</keyword>
<protein>
    <submittedName>
        <fullName evidence="2">Uncharacterized protein</fullName>
    </submittedName>
</protein>
<sequence length="74" mass="8675">MPARVRRQQLDTPERQLDVASRLLLERVAFQGVQRGERAFALVAGERLLLAEPRRRPERERRRNAFATRGLHET</sequence>
<comment type="caution">
    <text evidence="2">The sequence shown here is derived from an EMBL/GenBank/DDBJ whole genome shotgun (WGS) entry which is preliminary data.</text>
</comment>